<dbReference type="GO" id="GO:0005697">
    <property type="term" value="C:telomerase holoenzyme complex"/>
    <property type="evidence" value="ECO:0007669"/>
    <property type="project" value="TreeGrafter"/>
</dbReference>
<dbReference type="InterPro" id="IPR045153">
    <property type="entry name" value="Est1/Ebs1-like"/>
</dbReference>
<name>A0A1F5L3W0_PENAI</name>
<comment type="caution">
    <text evidence="1">The sequence shown here is derived from an EMBL/GenBank/DDBJ whole genome shotgun (WGS) entry which is preliminary data.</text>
</comment>
<dbReference type="InterPro" id="IPR011990">
    <property type="entry name" value="TPR-like_helical_dom_sf"/>
</dbReference>
<accession>A0A1F5L3W0</accession>
<protein>
    <recommendedName>
        <fullName evidence="3">DNA/RNA-binding domain-containing protein</fullName>
    </recommendedName>
</protein>
<dbReference type="SUPFAM" id="SSF48452">
    <property type="entry name" value="TPR-like"/>
    <property type="match status" value="1"/>
</dbReference>
<keyword evidence="2" id="KW-1185">Reference proteome</keyword>
<evidence type="ECO:0000313" key="1">
    <source>
        <dbReference type="EMBL" id="OGE47660.1"/>
    </source>
</evidence>
<dbReference type="GeneID" id="34581779"/>
<dbReference type="RefSeq" id="XP_022483118.1">
    <property type="nucleotide sequence ID" value="XM_022637045.1"/>
</dbReference>
<dbReference type="GO" id="GO:0000184">
    <property type="term" value="P:nuclear-transcribed mRNA catabolic process, nonsense-mediated decay"/>
    <property type="evidence" value="ECO:0007669"/>
    <property type="project" value="TreeGrafter"/>
</dbReference>
<sequence>MSDRMWRYGIHSLLEILQRNLPETSKHMLCFIEMVSLVLKRLVLSNSALGDSLFEQLGDVARYGMFAAKMDSRHWKFMSQYWYQKAADRHPGSGKFQHHVAVLSQSDPLRTLFYLTKALISVQPFPDTRVTFGRFFNDWANSAPRKITMTTSFIAAHCVLLAGDSIQRFMTLTNDFLSLLPLYLQHHGHQGQHTAYIMSCNLASVFNYGDPAFMAMVSSQSRSGHTPQTNQLGLANQKQAYGVHLTFQTLSVLLQYGNSHNSVPAIHISLAFLCAVVGYLTSQ</sequence>
<reference evidence="1 2" key="1">
    <citation type="journal article" date="2016" name="Sci. Rep.">
        <title>Penicillium arizonense, a new, genome sequenced fungal species, reveals a high chemical diversity in secreted metabolites.</title>
        <authorList>
            <person name="Grijseels S."/>
            <person name="Nielsen J.C."/>
            <person name="Randelovic M."/>
            <person name="Nielsen J."/>
            <person name="Nielsen K.F."/>
            <person name="Workman M."/>
            <person name="Frisvad J.C."/>
        </authorList>
    </citation>
    <scope>NUCLEOTIDE SEQUENCE [LARGE SCALE GENOMIC DNA]</scope>
    <source>
        <strain evidence="1 2">CBS 141311</strain>
    </source>
</reference>
<dbReference type="OrthoDB" id="4294452at2759"/>
<dbReference type="PANTHER" id="PTHR15696:SF0">
    <property type="entry name" value="TELOMERASE-BINDING PROTEIN EST1A"/>
    <property type="match status" value="1"/>
</dbReference>
<evidence type="ECO:0000313" key="2">
    <source>
        <dbReference type="Proteomes" id="UP000177622"/>
    </source>
</evidence>
<gene>
    <name evidence="1" type="ORF">PENARI_c039G08915</name>
</gene>
<proteinExistence type="predicted"/>
<dbReference type="STRING" id="1835702.A0A1F5L3W0"/>
<organism evidence="1 2">
    <name type="scientific">Penicillium arizonense</name>
    <dbReference type="NCBI Taxonomy" id="1835702"/>
    <lineage>
        <taxon>Eukaryota</taxon>
        <taxon>Fungi</taxon>
        <taxon>Dikarya</taxon>
        <taxon>Ascomycota</taxon>
        <taxon>Pezizomycotina</taxon>
        <taxon>Eurotiomycetes</taxon>
        <taxon>Eurotiomycetidae</taxon>
        <taxon>Eurotiales</taxon>
        <taxon>Aspergillaceae</taxon>
        <taxon>Penicillium</taxon>
    </lineage>
</organism>
<evidence type="ECO:0008006" key="3">
    <source>
        <dbReference type="Google" id="ProtNLM"/>
    </source>
</evidence>
<dbReference type="AlphaFoldDB" id="A0A1F5L3W0"/>
<dbReference type="PANTHER" id="PTHR15696">
    <property type="entry name" value="SMG-7 SUPPRESSOR WITH MORPHOLOGICAL EFFECT ON GENITALIA PROTEIN 7"/>
    <property type="match status" value="1"/>
</dbReference>
<dbReference type="Proteomes" id="UP000177622">
    <property type="component" value="Unassembled WGS sequence"/>
</dbReference>
<dbReference type="Gene3D" id="1.25.40.10">
    <property type="entry name" value="Tetratricopeptide repeat domain"/>
    <property type="match status" value="1"/>
</dbReference>
<dbReference type="EMBL" id="LXJU01000039">
    <property type="protein sequence ID" value="OGE47660.1"/>
    <property type="molecule type" value="Genomic_DNA"/>
</dbReference>
<dbReference type="GO" id="GO:0042162">
    <property type="term" value="F:telomeric DNA binding"/>
    <property type="evidence" value="ECO:0007669"/>
    <property type="project" value="TreeGrafter"/>
</dbReference>
<dbReference type="GO" id="GO:0070034">
    <property type="term" value="F:telomerase RNA binding"/>
    <property type="evidence" value="ECO:0007669"/>
    <property type="project" value="TreeGrafter"/>
</dbReference>